<keyword evidence="1" id="KW-0805">Transcription regulation</keyword>
<evidence type="ECO:0000256" key="1">
    <source>
        <dbReference type="ARBA" id="ARBA00023015"/>
    </source>
</evidence>
<accession>A0A4P7P1L1</accession>
<reference evidence="5 6" key="1">
    <citation type="submission" date="2018-08" db="EMBL/GenBank/DDBJ databases">
        <title>Horizontal acquisition of hydrogen conversion ability and other habitat adaptations in Hydrogenovibrio crunogenus strains.</title>
        <authorList>
            <person name="Gonnella G."/>
            <person name="Adam N."/>
            <person name="Perner M."/>
        </authorList>
    </citation>
    <scope>NUCLEOTIDE SEQUENCE [LARGE SCALE GENOMIC DNA]</scope>
    <source>
        <strain evidence="5 6">SP-41</strain>
    </source>
</reference>
<evidence type="ECO:0000313" key="6">
    <source>
        <dbReference type="Proteomes" id="UP000296201"/>
    </source>
</evidence>
<keyword evidence="2" id="KW-0238">DNA-binding</keyword>
<protein>
    <submittedName>
        <fullName evidence="5">Leucine-responsive regulatory protein</fullName>
    </submittedName>
</protein>
<dbReference type="InterPro" id="IPR019887">
    <property type="entry name" value="Tscrpt_reg_AsnC/Lrp_C"/>
</dbReference>
<gene>
    <name evidence="5" type="primary">lrp_2</name>
    <name evidence="5" type="ORF">GHNINEIG_01985</name>
</gene>
<keyword evidence="3" id="KW-0804">Transcription</keyword>
<evidence type="ECO:0000313" key="5">
    <source>
        <dbReference type="EMBL" id="QBZ83916.1"/>
    </source>
</evidence>
<proteinExistence type="predicted"/>
<dbReference type="GO" id="GO:0005829">
    <property type="term" value="C:cytosol"/>
    <property type="evidence" value="ECO:0007669"/>
    <property type="project" value="TreeGrafter"/>
</dbReference>
<dbReference type="PANTHER" id="PTHR30154">
    <property type="entry name" value="LEUCINE-RESPONSIVE REGULATORY PROTEIN"/>
    <property type="match status" value="1"/>
</dbReference>
<dbReference type="Proteomes" id="UP000296201">
    <property type="component" value="Chromosome"/>
</dbReference>
<dbReference type="Gene3D" id="1.10.10.10">
    <property type="entry name" value="Winged helix-like DNA-binding domain superfamily/Winged helix DNA-binding domain"/>
    <property type="match status" value="1"/>
</dbReference>
<dbReference type="GO" id="GO:0043565">
    <property type="term" value="F:sequence-specific DNA binding"/>
    <property type="evidence" value="ECO:0007669"/>
    <property type="project" value="InterPro"/>
</dbReference>
<keyword evidence="6" id="KW-1185">Reference proteome</keyword>
<dbReference type="PRINTS" id="PR00033">
    <property type="entry name" value="HTHASNC"/>
</dbReference>
<organism evidence="5 6">
    <name type="scientific">Hydrogenovibrio crunogenus</name>
    <dbReference type="NCBI Taxonomy" id="39765"/>
    <lineage>
        <taxon>Bacteria</taxon>
        <taxon>Pseudomonadati</taxon>
        <taxon>Pseudomonadota</taxon>
        <taxon>Gammaproteobacteria</taxon>
        <taxon>Thiotrichales</taxon>
        <taxon>Piscirickettsiaceae</taxon>
        <taxon>Hydrogenovibrio</taxon>
    </lineage>
</organism>
<dbReference type="PROSITE" id="PS50956">
    <property type="entry name" value="HTH_ASNC_2"/>
    <property type="match status" value="1"/>
</dbReference>
<evidence type="ECO:0000256" key="2">
    <source>
        <dbReference type="ARBA" id="ARBA00023125"/>
    </source>
</evidence>
<dbReference type="FunFam" id="1.10.10.10:FF:000186">
    <property type="entry name" value="AsnC family transcriptional regulator"/>
    <property type="match status" value="1"/>
</dbReference>
<dbReference type="InterPro" id="IPR000485">
    <property type="entry name" value="AsnC-type_HTH_dom"/>
</dbReference>
<dbReference type="GO" id="GO:0043200">
    <property type="term" value="P:response to amino acid"/>
    <property type="evidence" value="ECO:0007669"/>
    <property type="project" value="TreeGrafter"/>
</dbReference>
<dbReference type="InterPro" id="IPR019888">
    <property type="entry name" value="Tscrpt_reg_AsnC-like"/>
</dbReference>
<dbReference type="InterPro" id="IPR036388">
    <property type="entry name" value="WH-like_DNA-bd_sf"/>
</dbReference>
<feature type="domain" description="HTH asnC-type" evidence="4">
    <location>
        <begin position="9"/>
        <end position="70"/>
    </location>
</feature>
<dbReference type="AlphaFoldDB" id="A0A4P7P1L1"/>
<dbReference type="Gene3D" id="3.30.70.920">
    <property type="match status" value="1"/>
</dbReference>
<evidence type="ECO:0000259" key="4">
    <source>
        <dbReference type="PROSITE" id="PS50956"/>
    </source>
</evidence>
<sequence length="161" mass="17791">MAIMTTEHFDKYDKAILSTLQNNGRLSNQELAEAIGLSPSACLRRFKALEEAGVIVGYRALLDAKSLGLDLMALVHISMDKHTHERFEAFDEAIQALPNVVECLLLTGQTADYQLKVVVKDLEAYQDLLLNHITQIEGVSGVHTSFVLRKVVDKTALPIGE</sequence>
<dbReference type="InterPro" id="IPR036390">
    <property type="entry name" value="WH_DNA-bd_sf"/>
</dbReference>
<dbReference type="SUPFAM" id="SSF54909">
    <property type="entry name" value="Dimeric alpha+beta barrel"/>
    <property type="match status" value="1"/>
</dbReference>
<dbReference type="Pfam" id="PF13412">
    <property type="entry name" value="HTH_24"/>
    <property type="match status" value="1"/>
</dbReference>
<dbReference type="Pfam" id="PF01037">
    <property type="entry name" value="AsnC_trans_reg"/>
    <property type="match status" value="1"/>
</dbReference>
<evidence type="ECO:0000256" key="3">
    <source>
        <dbReference type="ARBA" id="ARBA00023163"/>
    </source>
</evidence>
<name>A0A4P7P1L1_9GAMM</name>
<dbReference type="GO" id="GO:0006355">
    <property type="term" value="P:regulation of DNA-templated transcription"/>
    <property type="evidence" value="ECO:0007669"/>
    <property type="project" value="UniProtKB-ARBA"/>
</dbReference>
<dbReference type="InterPro" id="IPR011991">
    <property type="entry name" value="ArsR-like_HTH"/>
</dbReference>
<dbReference type="SMART" id="SM00344">
    <property type="entry name" value="HTH_ASNC"/>
    <property type="match status" value="1"/>
</dbReference>
<dbReference type="PANTHER" id="PTHR30154:SF34">
    <property type="entry name" value="TRANSCRIPTIONAL REGULATOR AZLB"/>
    <property type="match status" value="1"/>
</dbReference>
<dbReference type="CDD" id="cd00090">
    <property type="entry name" value="HTH_ARSR"/>
    <property type="match status" value="1"/>
</dbReference>
<dbReference type="EMBL" id="CP032096">
    <property type="protein sequence ID" value="QBZ83916.1"/>
    <property type="molecule type" value="Genomic_DNA"/>
</dbReference>
<dbReference type="InterPro" id="IPR011008">
    <property type="entry name" value="Dimeric_a/b-barrel"/>
</dbReference>
<dbReference type="SUPFAM" id="SSF46785">
    <property type="entry name" value="Winged helix' DNA-binding domain"/>
    <property type="match status" value="1"/>
</dbReference>